<dbReference type="InterPro" id="IPR001537">
    <property type="entry name" value="SpoU_MeTrfase"/>
</dbReference>
<feature type="domain" description="tRNA/rRNA methyltransferase SpoU type" evidence="3">
    <location>
        <begin position="106"/>
        <end position="190"/>
    </location>
</feature>
<dbReference type="Gramene" id="GBG79359">
    <property type="protein sequence ID" value="GBG79359"/>
    <property type="gene ID" value="CBR_g29507"/>
</dbReference>
<evidence type="ECO:0000259" key="3">
    <source>
        <dbReference type="Pfam" id="PF00588"/>
    </source>
</evidence>
<evidence type="ECO:0000313" key="5">
    <source>
        <dbReference type="Proteomes" id="UP000265515"/>
    </source>
</evidence>
<dbReference type="InterPro" id="IPR029028">
    <property type="entry name" value="Alpha/beta_knot_MTases"/>
</dbReference>
<dbReference type="PANTHER" id="PTHR43191">
    <property type="entry name" value="RRNA METHYLTRANSFERASE 3"/>
    <property type="match status" value="1"/>
</dbReference>
<evidence type="ECO:0000256" key="1">
    <source>
        <dbReference type="ARBA" id="ARBA00022603"/>
    </source>
</evidence>
<dbReference type="PANTHER" id="PTHR43191:SF7">
    <property type="entry name" value="OBP33PEP LIKE PROTEIN"/>
    <property type="match status" value="1"/>
</dbReference>
<dbReference type="GO" id="GO:0008173">
    <property type="term" value="F:RNA methyltransferase activity"/>
    <property type="evidence" value="ECO:0007669"/>
    <property type="project" value="InterPro"/>
</dbReference>
<keyword evidence="5" id="KW-1185">Reference proteome</keyword>
<dbReference type="GO" id="GO:0003723">
    <property type="term" value="F:RNA binding"/>
    <property type="evidence" value="ECO:0007669"/>
    <property type="project" value="InterPro"/>
</dbReference>
<sequence>MGTNSGPEIANLTLYWDEARFVDDLQRRDLRAAQRYVFTYRLIDDVLSWGHLPPPSEHYGLEWKETTTPDGSCTFLGARLQVRPDGSLRTSVFDKAAEWNFPVIRTLARSATAFGVSQVCIVGHKAFHTFGSHGAADYVDFIHFHTLNDACCYLKEDRGCDICGVEIMEGAHPVHLHPFKRSTAFLLGNEIQRRNPILFAGATSPQVVEASPYRSLRYGVASERATLSTALVSSYRVLLADRPSWEKKIKTLKEKHEVFSVGN</sequence>
<evidence type="ECO:0000313" key="4">
    <source>
        <dbReference type="EMBL" id="GBG79359.1"/>
    </source>
</evidence>
<dbReference type="SUPFAM" id="SSF75217">
    <property type="entry name" value="alpha/beta knot"/>
    <property type="match status" value="1"/>
</dbReference>
<evidence type="ECO:0000256" key="2">
    <source>
        <dbReference type="ARBA" id="ARBA00022679"/>
    </source>
</evidence>
<name>A0A388LAL5_CHABU</name>
<keyword evidence="2" id="KW-0808">Transferase</keyword>
<dbReference type="Pfam" id="PF00588">
    <property type="entry name" value="SpoU_methylase"/>
    <property type="match status" value="1"/>
</dbReference>
<dbReference type="GO" id="GO:0006396">
    <property type="term" value="P:RNA processing"/>
    <property type="evidence" value="ECO:0007669"/>
    <property type="project" value="InterPro"/>
</dbReference>
<proteinExistence type="predicted"/>
<protein>
    <recommendedName>
        <fullName evidence="3">tRNA/rRNA methyltransferase SpoU type domain-containing protein</fullName>
    </recommendedName>
</protein>
<dbReference type="Proteomes" id="UP000265515">
    <property type="component" value="Unassembled WGS sequence"/>
</dbReference>
<comment type="caution">
    <text evidence="4">The sequence shown here is derived from an EMBL/GenBank/DDBJ whole genome shotgun (WGS) entry which is preliminary data.</text>
</comment>
<gene>
    <name evidence="4" type="ORF">CBR_g29507</name>
</gene>
<dbReference type="EMBL" id="BFEA01000317">
    <property type="protein sequence ID" value="GBG79359.1"/>
    <property type="molecule type" value="Genomic_DNA"/>
</dbReference>
<dbReference type="InterPro" id="IPR051259">
    <property type="entry name" value="rRNA_Methyltransferase"/>
</dbReference>
<dbReference type="Gene3D" id="3.40.1280.10">
    <property type="match status" value="1"/>
</dbReference>
<dbReference type="AlphaFoldDB" id="A0A388LAL5"/>
<dbReference type="GO" id="GO:0032259">
    <property type="term" value="P:methylation"/>
    <property type="evidence" value="ECO:0007669"/>
    <property type="project" value="UniProtKB-KW"/>
</dbReference>
<reference evidence="4 5" key="1">
    <citation type="journal article" date="2018" name="Cell">
        <title>The Chara Genome: Secondary Complexity and Implications for Plant Terrestrialization.</title>
        <authorList>
            <person name="Nishiyama T."/>
            <person name="Sakayama H."/>
            <person name="Vries J.D."/>
            <person name="Buschmann H."/>
            <person name="Saint-Marcoux D."/>
            <person name="Ullrich K.K."/>
            <person name="Haas F.B."/>
            <person name="Vanderstraeten L."/>
            <person name="Becker D."/>
            <person name="Lang D."/>
            <person name="Vosolsobe S."/>
            <person name="Rombauts S."/>
            <person name="Wilhelmsson P.K.I."/>
            <person name="Janitza P."/>
            <person name="Kern R."/>
            <person name="Heyl A."/>
            <person name="Rumpler F."/>
            <person name="Villalobos L.I.A.C."/>
            <person name="Clay J.M."/>
            <person name="Skokan R."/>
            <person name="Toyoda A."/>
            <person name="Suzuki Y."/>
            <person name="Kagoshima H."/>
            <person name="Schijlen E."/>
            <person name="Tajeshwar N."/>
            <person name="Catarino B."/>
            <person name="Hetherington A.J."/>
            <person name="Saltykova A."/>
            <person name="Bonnot C."/>
            <person name="Breuninger H."/>
            <person name="Symeonidi A."/>
            <person name="Radhakrishnan G.V."/>
            <person name="Van Nieuwerburgh F."/>
            <person name="Deforce D."/>
            <person name="Chang C."/>
            <person name="Karol K.G."/>
            <person name="Hedrich R."/>
            <person name="Ulvskov P."/>
            <person name="Glockner G."/>
            <person name="Delwiche C.F."/>
            <person name="Petrasek J."/>
            <person name="Van de Peer Y."/>
            <person name="Friml J."/>
            <person name="Beilby M."/>
            <person name="Dolan L."/>
            <person name="Kohara Y."/>
            <person name="Sugano S."/>
            <person name="Fujiyama A."/>
            <person name="Delaux P.-M."/>
            <person name="Quint M."/>
            <person name="TheiBen G."/>
            <person name="Hagemann M."/>
            <person name="Harholt J."/>
            <person name="Dunand C."/>
            <person name="Zachgo S."/>
            <person name="Langdale J."/>
            <person name="Maumus F."/>
            <person name="Straeten D.V.D."/>
            <person name="Gould S.B."/>
            <person name="Rensing S.A."/>
        </authorList>
    </citation>
    <scope>NUCLEOTIDE SEQUENCE [LARGE SCALE GENOMIC DNA]</scope>
    <source>
        <strain evidence="4 5">S276</strain>
    </source>
</reference>
<dbReference type="InterPro" id="IPR029026">
    <property type="entry name" value="tRNA_m1G_MTases_N"/>
</dbReference>
<dbReference type="STRING" id="69332.A0A388LAL5"/>
<keyword evidence="1" id="KW-0489">Methyltransferase</keyword>
<accession>A0A388LAL5</accession>
<dbReference type="OrthoDB" id="270651at2759"/>
<organism evidence="4 5">
    <name type="scientific">Chara braunii</name>
    <name type="common">Braun's stonewort</name>
    <dbReference type="NCBI Taxonomy" id="69332"/>
    <lineage>
        <taxon>Eukaryota</taxon>
        <taxon>Viridiplantae</taxon>
        <taxon>Streptophyta</taxon>
        <taxon>Charophyceae</taxon>
        <taxon>Charales</taxon>
        <taxon>Characeae</taxon>
        <taxon>Chara</taxon>
    </lineage>
</organism>